<reference evidence="1" key="1">
    <citation type="submission" date="2020-12" db="EMBL/GenBank/DDBJ databases">
        <title>Oil enriched cultivation method for isolating marine PHA-producing bacteria.</title>
        <authorList>
            <person name="Zheng W."/>
            <person name="Yu S."/>
            <person name="Huang Y."/>
        </authorList>
    </citation>
    <scope>NUCLEOTIDE SEQUENCE</scope>
    <source>
        <strain evidence="1">SY-2-12</strain>
    </source>
</reference>
<name>A0A939ECN1_9HYPH</name>
<protein>
    <recommendedName>
        <fullName evidence="3">Flagellar assembly protein FliH</fullName>
    </recommendedName>
</protein>
<evidence type="ECO:0008006" key="3">
    <source>
        <dbReference type="Google" id="ProtNLM"/>
    </source>
</evidence>
<proteinExistence type="predicted"/>
<comment type="caution">
    <text evidence="1">The sequence shown here is derived from an EMBL/GenBank/DDBJ whole genome shotgun (WGS) entry which is preliminary data.</text>
</comment>
<dbReference type="RefSeq" id="WP_207140242.1">
    <property type="nucleotide sequence ID" value="NZ_JAEKJZ010000001.1"/>
</dbReference>
<dbReference type="EMBL" id="JAEKJZ010000001">
    <property type="protein sequence ID" value="MBN9670730.1"/>
    <property type="molecule type" value="Genomic_DNA"/>
</dbReference>
<sequence>MSTSIVSHIPVLSVPTFKSLGAYDPALVDVLEPEEEFVAEATEEERLQAEFQRGLSEGEERTRSHYEALLEKERDAHAKALEEEHLRFDMREAANISAAIDGFLNVVEQRISYSIARLLQPFLKEKIIEQLVHAFTGNLRQIAQECDGKLIRLSGPETLVRQVLEQMPGLREQIEVQVSDQVELVALLDDTTVETRLGQWLSQLDDLEKESD</sequence>
<evidence type="ECO:0000313" key="2">
    <source>
        <dbReference type="Proteomes" id="UP000664096"/>
    </source>
</evidence>
<dbReference type="Proteomes" id="UP000664096">
    <property type="component" value="Unassembled WGS sequence"/>
</dbReference>
<accession>A0A939ECN1</accession>
<gene>
    <name evidence="1" type="ORF">JF539_10310</name>
</gene>
<organism evidence="1 2">
    <name type="scientific">Roseibium aggregatum</name>
    <dbReference type="NCBI Taxonomy" id="187304"/>
    <lineage>
        <taxon>Bacteria</taxon>
        <taxon>Pseudomonadati</taxon>
        <taxon>Pseudomonadota</taxon>
        <taxon>Alphaproteobacteria</taxon>
        <taxon>Hyphomicrobiales</taxon>
        <taxon>Stappiaceae</taxon>
        <taxon>Roseibium</taxon>
    </lineage>
</organism>
<evidence type="ECO:0000313" key="1">
    <source>
        <dbReference type="EMBL" id="MBN9670730.1"/>
    </source>
</evidence>
<dbReference type="AlphaFoldDB" id="A0A939ECN1"/>